<accession>A0A8J7QGL6</accession>
<keyword evidence="3" id="KW-1185">Reference proteome</keyword>
<reference evidence="2" key="1">
    <citation type="submission" date="2021-03" db="EMBL/GenBank/DDBJ databases">
        <authorList>
            <person name="Wang G."/>
        </authorList>
    </citation>
    <scope>NUCLEOTIDE SEQUENCE</scope>
    <source>
        <strain evidence="2">KCTC 12899</strain>
    </source>
</reference>
<dbReference type="Proteomes" id="UP000664417">
    <property type="component" value="Unassembled WGS sequence"/>
</dbReference>
<dbReference type="PANTHER" id="PTHR13696">
    <property type="entry name" value="P-LOOP CONTAINING NUCLEOSIDE TRIPHOSPHATE HYDROLASE"/>
    <property type="match status" value="1"/>
</dbReference>
<comment type="caution">
    <text evidence="2">The sequence shown here is derived from an EMBL/GenBank/DDBJ whole genome shotgun (WGS) entry which is preliminary data.</text>
</comment>
<gene>
    <name evidence="2" type="ORF">J3U88_15995</name>
</gene>
<dbReference type="InterPro" id="IPR050678">
    <property type="entry name" value="DNA_Partitioning_ATPase"/>
</dbReference>
<evidence type="ECO:0000313" key="3">
    <source>
        <dbReference type="Proteomes" id="UP000664417"/>
    </source>
</evidence>
<dbReference type="RefSeq" id="WP_207859931.1">
    <property type="nucleotide sequence ID" value="NZ_JAFREP010000015.1"/>
</dbReference>
<name>A0A8J7QGL6_9BACT</name>
<evidence type="ECO:0000313" key="2">
    <source>
        <dbReference type="EMBL" id="MBO1319976.1"/>
    </source>
</evidence>
<dbReference type="EMBL" id="JAFREP010000015">
    <property type="protein sequence ID" value="MBO1319976.1"/>
    <property type="molecule type" value="Genomic_DNA"/>
</dbReference>
<dbReference type="InterPro" id="IPR025669">
    <property type="entry name" value="AAA_dom"/>
</dbReference>
<organism evidence="2 3">
    <name type="scientific">Acanthopleuribacter pedis</name>
    <dbReference type="NCBI Taxonomy" id="442870"/>
    <lineage>
        <taxon>Bacteria</taxon>
        <taxon>Pseudomonadati</taxon>
        <taxon>Acidobacteriota</taxon>
        <taxon>Holophagae</taxon>
        <taxon>Acanthopleuribacterales</taxon>
        <taxon>Acanthopleuribacteraceae</taxon>
        <taxon>Acanthopleuribacter</taxon>
    </lineage>
</organism>
<dbReference type="InterPro" id="IPR027417">
    <property type="entry name" value="P-loop_NTPase"/>
</dbReference>
<feature type="domain" description="AAA" evidence="1">
    <location>
        <begin position="4"/>
        <end position="154"/>
    </location>
</feature>
<dbReference type="AlphaFoldDB" id="A0A8J7QGL6"/>
<dbReference type="SUPFAM" id="SSF52540">
    <property type="entry name" value="P-loop containing nucleoside triphosphate hydrolases"/>
    <property type="match status" value="1"/>
</dbReference>
<sequence length="430" mass="48606">MTKRIIPISSGKGGVGKTSFAINLALCLSKFGKTVLVDLDTGTSSIRNVIGAPIRRDLYHFYKKGASLDECITTLPLILDPERAFNNFGFVASPLHMINSIANLDQNDRNKMIDAVNGLDADFVILDLRAGLDPLVTDFLPHSNTGILVFTPNHPAATLAASDIVKAALFRKVREVFHIGSPVYEYFARGAINPEAINEKIDMAEDVYEHDIANLDVFLDQLREETNDHPIVQMLNDMVEYFRVYYVLNRFDSVEASFETAVKPFVENISDNISPRVNISNLGWIMESKRYHQCNMDSVPYILQHHAKMNTSTPQKGSTPKSKKKIDKKLEALYELTGLRKEKPTKKAKKAPKKGPTEDALISQLNAIEAMYKTKKKENEYENFEYIISCIRYLFESKRLSDFGDTRLFKKGELVPLMLRKRMGNTNTLL</sequence>
<dbReference type="Gene3D" id="3.40.50.300">
    <property type="entry name" value="P-loop containing nucleotide triphosphate hydrolases"/>
    <property type="match status" value="1"/>
</dbReference>
<dbReference type="PANTHER" id="PTHR13696:SF52">
    <property type="entry name" value="PARA FAMILY PROTEIN CT_582"/>
    <property type="match status" value="1"/>
</dbReference>
<proteinExistence type="predicted"/>
<protein>
    <submittedName>
        <fullName evidence="2">AAA family ATPase</fullName>
    </submittedName>
</protein>
<dbReference type="Pfam" id="PF13614">
    <property type="entry name" value="AAA_31"/>
    <property type="match status" value="1"/>
</dbReference>
<evidence type="ECO:0000259" key="1">
    <source>
        <dbReference type="Pfam" id="PF13614"/>
    </source>
</evidence>